<proteinExistence type="predicted"/>
<dbReference type="PROSITE" id="PS50042">
    <property type="entry name" value="CNMP_BINDING_3"/>
    <property type="match status" value="1"/>
</dbReference>
<dbReference type="InterPro" id="IPR018490">
    <property type="entry name" value="cNMP-bd_dom_sf"/>
</dbReference>
<keyword evidence="6" id="KW-0472">Membrane</keyword>
<evidence type="ECO:0000256" key="7">
    <source>
        <dbReference type="ARBA" id="ARBA00023286"/>
    </source>
</evidence>
<keyword evidence="2" id="KW-0813">Transport</keyword>
<evidence type="ECO:0000256" key="2">
    <source>
        <dbReference type="ARBA" id="ARBA00022448"/>
    </source>
</evidence>
<keyword evidence="4" id="KW-1133">Transmembrane helix</keyword>
<dbReference type="SUPFAM" id="SSF51206">
    <property type="entry name" value="cAMP-binding domain-like"/>
    <property type="match status" value="1"/>
</dbReference>
<evidence type="ECO:0000256" key="8">
    <source>
        <dbReference type="ARBA" id="ARBA00023303"/>
    </source>
</evidence>
<dbReference type="Gene3D" id="2.60.120.10">
    <property type="entry name" value="Jelly Rolls"/>
    <property type="match status" value="1"/>
</dbReference>
<dbReference type="GO" id="GO:0005221">
    <property type="term" value="F:intracellularly cyclic nucleotide-activated monoatomic cation channel activity"/>
    <property type="evidence" value="ECO:0007669"/>
    <property type="project" value="InterPro"/>
</dbReference>
<dbReference type="AlphaFoldDB" id="A0A3M8QUJ3"/>
<dbReference type="OrthoDB" id="5290385at2"/>
<evidence type="ECO:0000256" key="5">
    <source>
        <dbReference type="ARBA" id="ARBA00023065"/>
    </source>
</evidence>
<dbReference type="GO" id="GO:0044877">
    <property type="term" value="F:protein-containing complex binding"/>
    <property type="evidence" value="ECO:0007669"/>
    <property type="project" value="TreeGrafter"/>
</dbReference>
<keyword evidence="3" id="KW-0812">Transmembrane</keyword>
<dbReference type="GO" id="GO:0016020">
    <property type="term" value="C:membrane"/>
    <property type="evidence" value="ECO:0007669"/>
    <property type="project" value="UniProtKB-SubCell"/>
</dbReference>
<comment type="caution">
    <text evidence="10">The sequence shown here is derived from an EMBL/GenBank/DDBJ whole genome shotgun (WGS) entry which is preliminary data.</text>
</comment>
<evidence type="ECO:0000259" key="9">
    <source>
        <dbReference type="PROSITE" id="PS50042"/>
    </source>
</evidence>
<dbReference type="CDD" id="cd00038">
    <property type="entry name" value="CAP_ED"/>
    <property type="match status" value="1"/>
</dbReference>
<evidence type="ECO:0000256" key="4">
    <source>
        <dbReference type="ARBA" id="ARBA00022989"/>
    </source>
</evidence>
<dbReference type="RefSeq" id="WP_123105540.1">
    <property type="nucleotide sequence ID" value="NZ_CP127527.1"/>
</dbReference>
<dbReference type="SMART" id="SM00100">
    <property type="entry name" value="cNMP"/>
    <property type="match status" value="1"/>
</dbReference>
<name>A0A3M8QUJ3_9PROT</name>
<keyword evidence="7" id="KW-1071">Ligand-gated ion channel</keyword>
<sequence>MSEEKLEYSDIEKLKKIGTAIQYVKGDVIFSEGEEAADVYFVQAGDLTVALQEFNNRVAVGQLGAGDFFGEMAVLNNGRRSATVAAISDVQLVVLNKPAFLEVLNANGDVSNKINQIMASRTEGLALKENVLASTGLNKKNVKVAIAGDPSMRETAFERERYESRVDKVLPELVEKLHTLLLERCVSEMYIQFNSSEIGLTSIFDPFNYEIHPVEKLIDDAYLDRHFPAIDYAKKANIIKLMYGAIDKELEHIEVPQHLKSAYHSYYQDWQPLAQEEIVKVLATLTALRKIPNFYLRNFGISITRDTIRMQFNCDGTHIVSAQEYQNFLDENIDLSDS</sequence>
<keyword evidence="8" id="KW-0407">Ion channel</keyword>
<reference evidence="10" key="1">
    <citation type="submission" date="2018-10" db="EMBL/GenBank/DDBJ databases">
        <title>Acidithiobacillus sulfuriphilus sp. nov.: an extremely acidophilic sulfur-oxidizing chemolithotroph isolated from a neutral pH environment.</title>
        <authorList>
            <person name="Falagan C."/>
            <person name="Moya-Beltran A."/>
            <person name="Quatrini R."/>
            <person name="Johnson D.B."/>
        </authorList>
    </citation>
    <scope>NUCLEOTIDE SEQUENCE [LARGE SCALE GENOMIC DNA]</scope>
    <source>
        <strain evidence="10">CJ-2</strain>
    </source>
</reference>
<evidence type="ECO:0000256" key="3">
    <source>
        <dbReference type="ARBA" id="ARBA00022692"/>
    </source>
</evidence>
<dbReference type="PROSITE" id="PS00889">
    <property type="entry name" value="CNMP_BINDING_2"/>
    <property type="match status" value="1"/>
</dbReference>
<gene>
    <name evidence="10" type="ORF">EC580_12460</name>
</gene>
<dbReference type="InterPro" id="IPR050866">
    <property type="entry name" value="CNG_cation_channel"/>
</dbReference>
<dbReference type="PANTHER" id="PTHR45638:SF11">
    <property type="entry name" value="CYCLIC NUCLEOTIDE-GATED CATION CHANNEL SUBUNIT A"/>
    <property type="match status" value="1"/>
</dbReference>
<dbReference type="PANTHER" id="PTHR45638">
    <property type="entry name" value="CYCLIC NUCLEOTIDE-GATED CATION CHANNEL SUBUNIT A"/>
    <property type="match status" value="1"/>
</dbReference>
<dbReference type="InterPro" id="IPR014710">
    <property type="entry name" value="RmlC-like_jellyroll"/>
</dbReference>
<evidence type="ECO:0000313" key="10">
    <source>
        <dbReference type="EMBL" id="RNF58664.1"/>
    </source>
</evidence>
<evidence type="ECO:0000256" key="1">
    <source>
        <dbReference type="ARBA" id="ARBA00004141"/>
    </source>
</evidence>
<dbReference type="Pfam" id="PF00027">
    <property type="entry name" value="cNMP_binding"/>
    <property type="match status" value="1"/>
</dbReference>
<dbReference type="EMBL" id="RIZI01000190">
    <property type="protein sequence ID" value="RNF58664.1"/>
    <property type="molecule type" value="Genomic_DNA"/>
</dbReference>
<accession>A0A3M8QUJ3</accession>
<protein>
    <submittedName>
        <fullName evidence="10">Cyclic nucleotide-binding domain-containing protein</fullName>
    </submittedName>
</protein>
<evidence type="ECO:0000256" key="6">
    <source>
        <dbReference type="ARBA" id="ARBA00023136"/>
    </source>
</evidence>
<organism evidence="10">
    <name type="scientific">Acidithiobacillus sulfuriphilus</name>
    <dbReference type="NCBI Taxonomy" id="1867749"/>
    <lineage>
        <taxon>Bacteria</taxon>
        <taxon>Pseudomonadati</taxon>
        <taxon>Pseudomonadota</taxon>
        <taxon>Acidithiobacillia</taxon>
        <taxon>Acidithiobacillales</taxon>
        <taxon>Acidithiobacillaceae</taxon>
        <taxon>Acidithiobacillus</taxon>
    </lineage>
</organism>
<feature type="domain" description="Cyclic nucleotide-binding" evidence="9">
    <location>
        <begin position="2"/>
        <end position="121"/>
    </location>
</feature>
<dbReference type="InterPro" id="IPR018488">
    <property type="entry name" value="cNMP-bd_CS"/>
</dbReference>
<keyword evidence="5" id="KW-0406">Ion transport</keyword>
<dbReference type="InterPro" id="IPR000595">
    <property type="entry name" value="cNMP-bd_dom"/>
</dbReference>
<comment type="subcellular location">
    <subcellularLocation>
        <location evidence="1">Membrane</location>
        <topology evidence="1">Multi-pass membrane protein</topology>
    </subcellularLocation>
</comment>